<dbReference type="Gene3D" id="1.20.58.780">
    <property type="match status" value="1"/>
</dbReference>
<evidence type="ECO:0000256" key="1">
    <source>
        <dbReference type="SAM" id="SignalP"/>
    </source>
</evidence>
<proteinExistence type="predicted"/>
<dbReference type="EMBL" id="MBRJ01000057">
    <property type="protein sequence ID" value="OHX41534.1"/>
    <property type="molecule type" value="Genomic_DNA"/>
</dbReference>
<dbReference type="InterPro" id="IPR008258">
    <property type="entry name" value="Transglycosylase_SLT_dom_1"/>
</dbReference>
<feature type="chain" id="PRO_5047308740" evidence="1">
    <location>
        <begin position="22"/>
        <end position="575"/>
    </location>
</feature>
<evidence type="ECO:0000313" key="5">
    <source>
        <dbReference type="Proteomes" id="UP000180194"/>
    </source>
</evidence>
<comment type="caution">
    <text evidence="4">The sequence shown here is derived from an EMBL/GenBank/DDBJ whole genome shotgun (WGS) entry which is preliminary data.</text>
</comment>
<dbReference type="Proteomes" id="UP000180194">
    <property type="component" value="Unassembled WGS sequence"/>
</dbReference>
<evidence type="ECO:0000259" key="2">
    <source>
        <dbReference type="Pfam" id="PF01464"/>
    </source>
</evidence>
<dbReference type="Gene3D" id="1.20.58.790">
    <property type="match status" value="1"/>
</dbReference>
<organism evidence="4 5">
    <name type="scientific">Cytobacillus oceanisediminis</name>
    <dbReference type="NCBI Taxonomy" id="665099"/>
    <lineage>
        <taxon>Bacteria</taxon>
        <taxon>Bacillati</taxon>
        <taxon>Bacillota</taxon>
        <taxon>Bacilli</taxon>
        <taxon>Bacillales</taxon>
        <taxon>Bacillaceae</taxon>
        <taxon>Cytobacillus</taxon>
    </lineage>
</organism>
<accession>A0ABX3CKY1</accession>
<dbReference type="InterPro" id="IPR041378">
    <property type="entry name" value="S-layer_SbsC_C"/>
</dbReference>
<feature type="signal peptide" evidence="1">
    <location>
        <begin position="1"/>
        <end position="21"/>
    </location>
</feature>
<dbReference type="RefSeq" id="WP_034296104.1">
    <property type="nucleotide sequence ID" value="NZ_CP062790.1"/>
</dbReference>
<keyword evidence="5" id="KW-1185">Reference proteome</keyword>
<evidence type="ECO:0000259" key="3">
    <source>
        <dbReference type="Pfam" id="PF18058"/>
    </source>
</evidence>
<gene>
    <name evidence="4" type="ORF">BBV17_28260</name>
</gene>
<evidence type="ECO:0000313" key="4">
    <source>
        <dbReference type="EMBL" id="OHX41534.1"/>
    </source>
</evidence>
<dbReference type="InterPro" id="IPR023346">
    <property type="entry name" value="Lysozyme-like_dom_sf"/>
</dbReference>
<dbReference type="Gene3D" id="2.30.30.40">
    <property type="entry name" value="SH3 Domains"/>
    <property type="match status" value="1"/>
</dbReference>
<dbReference type="SUPFAM" id="SSF53955">
    <property type="entry name" value="Lysozyme-like"/>
    <property type="match status" value="1"/>
</dbReference>
<dbReference type="Pfam" id="PF01464">
    <property type="entry name" value="SLT"/>
    <property type="match status" value="1"/>
</dbReference>
<dbReference type="Pfam" id="PF18058">
    <property type="entry name" value="SbsC_C"/>
    <property type="match status" value="1"/>
</dbReference>
<dbReference type="Gene3D" id="1.10.530.10">
    <property type="match status" value="1"/>
</dbReference>
<keyword evidence="1" id="KW-0732">Signal</keyword>
<feature type="domain" description="SbsC C-terminal" evidence="3">
    <location>
        <begin position="61"/>
        <end position="181"/>
    </location>
</feature>
<reference evidence="4 5" key="1">
    <citation type="submission" date="2016-07" db="EMBL/GenBank/DDBJ databases">
        <title>Bacillus oceanisediminis whole genome.</title>
        <authorList>
            <person name="Pal Y."/>
            <person name="Verma A."/>
            <person name="Mual P."/>
            <person name="Srinivasan K."/>
        </authorList>
    </citation>
    <scope>NUCLEOTIDE SEQUENCE [LARGE SCALE GENOMIC DNA]</scope>
    <source>
        <strain evidence="4 5">Bhandara28</strain>
    </source>
</reference>
<name>A0ABX3CKY1_9BACI</name>
<protein>
    <submittedName>
        <fullName evidence="4">Uncharacterized protein</fullName>
    </submittedName>
</protein>
<feature type="domain" description="Transglycosylase SLT" evidence="2">
    <location>
        <begin position="329"/>
        <end position="437"/>
    </location>
</feature>
<sequence>MSNRKGLKVLLSTSLIIPAAAVVNVSDTEAASVIQIESAVQKAISTSQILRRACSIEWSGDGVTRPYTEYNAAKKAYSEAIKLVNTLSSSKKQTYLAKLDESQLQIKRAAYYIDAITAGKKIEAKKHFLQGQLDQGVLSNETVKAYHELSFEIKKQAALLDRVYGVTTREAIRANFKESAEALRDELSYSVTVKMALTQVSSSLAKGQNDVVLKEAKKILMFLEVTPQETYKKQLRTEWDALKGKIPESIKDAEYKELYLLNEQLRELRELVKPGVSDAKVPVLYDSVSTLSEDIKNPASKQMFTDAIKNEMKQLQMPIEDLKLLLTTKAAAAGIPPELVKAIAITENGAFQQFTERGEAFKSPDNGYGIMQVTPLDEHDDRYNWEKAKYDIGINIETGIQILLEKWSYAGSRIPVVNDGDKEVLENWYFAIMAYNGLSKFNDPNFSEDPYQLKVFNNISKWAQVNAEVINKDDIEISYNPSTGQAIFSSKMNYKTDKQTPSTQLFKKGDSIIISGAATFRDKPSTAGTGTSLAKGTRITIMDGPIEDNNKYNLFSWYKVSVNGKTGYVASVGLK</sequence>